<dbReference type="InterPro" id="IPR036721">
    <property type="entry name" value="RCK_C_sf"/>
</dbReference>
<dbReference type="AlphaFoldDB" id="A0A1H8BME3"/>
<organism evidence="9 10">
    <name type="scientific">Hydrogenoanaerobacterium saccharovorans</name>
    <dbReference type="NCBI Taxonomy" id="474960"/>
    <lineage>
        <taxon>Bacteria</taxon>
        <taxon>Bacillati</taxon>
        <taxon>Bacillota</taxon>
        <taxon>Clostridia</taxon>
        <taxon>Eubacteriales</taxon>
        <taxon>Oscillospiraceae</taxon>
        <taxon>Hydrogenoanaerobacterium</taxon>
    </lineage>
</organism>
<dbReference type="RefSeq" id="WP_162840874.1">
    <property type="nucleotide sequence ID" value="NZ_FOCG01000001.1"/>
</dbReference>
<feature type="domain" description="RCK C-terminal" evidence="8">
    <location>
        <begin position="135"/>
        <end position="214"/>
    </location>
</feature>
<dbReference type="InterPro" id="IPR006037">
    <property type="entry name" value="RCK_C"/>
</dbReference>
<accession>A0A1H8BME3</accession>
<keyword evidence="6" id="KW-0406">Ion transport</keyword>
<keyword evidence="4" id="KW-0630">Potassium</keyword>
<proteinExistence type="predicted"/>
<dbReference type="PRINTS" id="PR00335">
    <property type="entry name" value="KUPTAKETRKA"/>
</dbReference>
<evidence type="ECO:0000256" key="3">
    <source>
        <dbReference type="ARBA" id="ARBA00022538"/>
    </source>
</evidence>
<keyword evidence="3" id="KW-0633">Potassium transport</keyword>
<dbReference type="InterPro" id="IPR006036">
    <property type="entry name" value="K_uptake_TrkA"/>
</dbReference>
<dbReference type="SUPFAM" id="SSF116726">
    <property type="entry name" value="TrkA C-terminal domain-like"/>
    <property type="match status" value="1"/>
</dbReference>
<evidence type="ECO:0000259" key="7">
    <source>
        <dbReference type="PROSITE" id="PS51201"/>
    </source>
</evidence>
<protein>
    <recommendedName>
        <fullName evidence="1">Trk system potassium uptake protein TrkA</fullName>
    </recommendedName>
</protein>
<dbReference type="InterPro" id="IPR036291">
    <property type="entry name" value="NAD(P)-bd_dom_sf"/>
</dbReference>
<keyword evidence="2" id="KW-0813">Transport</keyword>
<dbReference type="PANTHER" id="PTHR43833">
    <property type="entry name" value="POTASSIUM CHANNEL PROTEIN 2-RELATED-RELATED"/>
    <property type="match status" value="1"/>
</dbReference>
<evidence type="ECO:0000256" key="4">
    <source>
        <dbReference type="ARBA" id="ARBA00022958"/>
    </source>
</evidence>
<keyword evidence="5" id="KW-0520">NAD</keyword>
<name>A0A1H8BME3_9FIRM</name>
<keyword evidence="10" id="KW-1185">Reference proteome</keyword>
<evidence type="ECO:0000256" key="5">
    <source>
        <dbReference type="ARBA" id="ARBA00023027"/>
    </source>
</evidence>
<evidence type="ECO:0000259" key="8">
    <source>
        <dbReference type="PROSITE" id="PS51202"/>
    </source>
</evidence>
<evidence type="ECO:0000313" key="9">
    <source>
        <dbReference type="EMBL" id="SEM83679.1"/>
    </source>
</evidence>
<sequence length="223" mass="25195">MYIIIVGCGRMGSNLAYELSDHGHDVCIIDRSMERLKILGSGFNGKIMNGIEFDSDNLKCVGIEQADVLLAVTSDDNINITVSMVANRIYHVPQVIARVNDPKRKQLYDKLGIHTINPVQLGANLIIDKLDSENCTVVAELDNNYQLLEIEVNHGISQVNVENLQQKYSCNISYIKNKNKCFIPDKDTKLEDGDIIICTVHKKDKEKLLKIFHKEVLVWMPLL</sequence>
<dbReference type="InterPro" id="IPR003148">
    <property type="entry name" value="RCK_N"/>
</dbReference>
<evidence type="ECO:0000256" key="2">
    <source>
        <dbReference type="ARBA" id="ARBA00022448"/>
    </source>
</evidence>
<evidence type="ECO:0000256" key="1">
    <source>
        <dbReference type="ARBA" id="ARBA00017378"/>
    </source>
</evidence>
<dbReference type="GO" id="GO:0005886">
    <property type="term" value="C:plasma membrane"/>
    <property type="evidence" value="ECO:0007669"/>
    <property type="project" value="InterPro"/>
</dbReference>
<dbReference type="PROSITE" id="PS51201">
    <property type="entry name" value="RCK_N"/>
    <property type="match status" value="1"/>
</dbReference>
<dbReference type="EMBL" id="FOCG01000001">
    <property type="protein sequence ID" value="SEM83679.1"/>
    <property type="molecule type" value="Genomic_DNA"/>
</dbReference>
<dbReference type="Pfam" id="PF02254">
    <property type="entry name" value="TrkA_N"/>
    <property type="match status" value="1"/>
</dbReference>
<feature type="domain" description="RCK N-terminal" evidence="7">
    <location>
        <begin position="1"/>
        <end position="120"/>
    </location>
</feature>
<evidence type="ECO:0000256" key="6">
    <source>
        <dbReference type="ARBA" id="ARBA00023065"/>
    </source>
</evidence>
<dbReference type="InterPro" id="IPR050721">
    <property type="entry name" value="Trk_Ktr_HKT_K-transport"/>
</dbReference>
<dbReference type="PANTHER" id="PTHR43833:SF5">
    <property type="entry name" value="TRK SYSTEM POTASSIUM UPTAKE PROTEIN TRKA"/>
    <property type="match status" value="1"/>
</dbReference>
<dbReference type="Gene3D" id="3.30.70.1450">
    <property type="entry name" value="Regulator of K+ conductance, C-terminal domain"/>
    <property type="match status" value="1"/>
</dbReference>
<gene>
    <name evidence="9" type="ORF">SAMN05216180_1977</name>
</gene>
<reference evidence="9 10" key="1">
    <citation type="submission" date="2016-10" db="EMBL/GenBank/DDBJ databases">
        <authorList>
            <person name="de Groot N.N."/>
        </authorList>
    </citation>
    <scope>NUCLEOTIDE SEQUENCE [LARGE SCALE GENOMIC DNA]</scope>
    <source>
        <strain evidence="9 10">CGMCC 1.5070</strain>
    </source>
</reference>
<dbReference type="Gene3D" id="3.40.50.720">
    <property type="entry name" value="NAD(P)-binding Rossmann-like Domain"/>
    <property type="match status" value="1"/>
</dbReference>
<dbReference type="SUPFAM" id="SSF51735">
    <property type="entry name" value="NAD(P)-binding Rossmann-fold domains"/>
    <property type="match status" value="1"/>
</dbReference>
<dbReference type="GO" id="GO:0015079">
    <property type="term" value="F:potassium ion transmembrane transporter activity"/>
    <property type="evidence" value="ECO:0007669"/>
    <property type="project" value="InterPro"/>
</dbReference>
<evidence type="ECO:0000313" key="10">
    <source>
        <dbReference type="Proteomes" id="UP000199158"/>
    </source>
</evidence>
<dbReference type="PROSITE" id="PS51202">
    <property type="entry name" value="RCK_C"/>
    <property type="match status" value="1"/>
</dbReference>
<dbReference type="Proteomes" id="UP000199158">
    <property type="component" value="Unassembled WGS sequence"/>
</dbReference>
<dbReference type="STRING" id="474960.SAMN05216180_1977"/>